<dbReference type="RefSeq" id="YP_010800682.1">
    <property type="nucleotide sequence ID" value="NC_076895.1"/>
</dbReference>
<dbReference type="Proteomes" id="UP000830293">
    <property type="component" value="Segment"/>
</dbReference>
<feature type="region of interest" description="Disordered" evidence="1">
    <location>
        <begin position="1"/>
        <end position="20"/>
    </location>
</feature>
<sequence length="86" mass="10557">MENTKPQRPKQGYNKNYYEANKERILAAQRAYRERRKKAGLAPKPSTNPPNRAEYRKRYYEQNKQRLLDYQRAYYIKKKSQTLKDR</sequence>
<proteinExistence type="predicted"/>
<dbReference type="GeneID" id="80539318"/>
<organism evidence="2 3">
    <name type="scientific">Yaravirus sp. 'brasiliensis'</name>
    <dbReference type="NCBI Taxonomy" id="2739681"/>
    <lineage>
        <taxon>Viruses</taxon>
        <taxon>Varidnaviria</taxon>
        <taxon>Bamfordvirae</taxon>
        <taxon>Nucleocytoviricota</taxon>
        <taxon>Mriyaviricetes</taxon>
        <taxon>Yaraviridae</taxon>
        <taxon>Yaravirus</taxon>
        <taxon>Yaravirus brasiliense</taxon>
    </lineage>
</organism>
<accession>A0AAE7E1Q5</accession>
<dbReference type="KEGG" id="vg:80539318"/>
<evidence type="ECO:0000313" key="3">
    <source>
        <dbReference type="Proteomes" id="UP000830293"/>
    </source>
</evidence>
<evidence type="ECO:0000256" key="1">
    <source>
        <dbReference type="SAM" id="MobiDB-lite"/>
    </source>
</evidence>
<dbReference type="EMBL" id="MT293574">
    <property type="protein sequence ID" value="QKE44435.1"/>
    <property type="molecule type" value="Genomic_DNA"/>
</dbReference>
<protein>
    <submittedName>
        <fullName evidence="2">Uncharacterized protein</fullName>
    </submittedName>
</protein>
<name>A0AAE7E1Q5_9VIRU</name>
<evidence type="ECO:0000313" key="2">
    <source>
        <dbReference type="EMBL" id="QKE44435.1"/>
    </source>
</evidence>
<reference evidence="2" key="1">
    <citation type="submission" date="2020-04" db="EMBL/GenBank/DDBJ databases">
        <title>A mysterious 80 nm amoeba virus with a near complete 'ORFan genome' challenges the classification of DNA viruses.</title>
        <authorList>
            <person name="Boratto P.V.M."/>
            <person name="Oliveira G.P."/>
            <person name="Machado T.B."/>
            <person name="Andrade A.C.S.P."/>
            <person name="Baudoin J.P."/>
            <person name="Klose T."/>
            <person name="Azza S."/>
            <person name="Decloquement P."/>
            <person name="Chabriere E."/>
            <person name="Colson P."/>
            <person name="Levasseur A."/>
            <person name="La Scola B."/>
            <person name="Abrahao J.S."/>
        </authorList>
    </citation>
    <scope>NUCLEOTIDE SEQUENCE</scope>
    <source>
        <strain evidence="2">BHMG</strain>
    </source>
</reference>
<keyword evidence="3" id="KW-1185">Reference proteome</keyword>
<feature type="region of interest" description="Disordered" evidence="1">
    <location>
        <begin position="33"/>
        <end position="54"/>
    </location>
</feature>